<comment type="caution">
    <text evidence="1">The sequence shown here is derived from an EMBL/GenBank/DDBJ whole genome shotgun (WGS) entry which is preliminary data.</text>
</comment>
<dbReference type="AlphaFoldDB" id="A0AAV8V953"/>
<proteinExistence type="predicted"/>
<dbReference type="Proteomes" id="UP001159042">
    <property type="component" value="Unassembled WGS sequence"/>
</dbReference>
<evidence type="ECO:0000313" key="1">
    <source>
        <dbReference type="EMBL" id="KAJ8910726.1"/>
    </source>
</evidence>
<evidence type="ECO:0000313" key="2">
    <source>
        <dbReference type="Proteomes" id="UP001159042"/>
    </source>
</evidence>
<accession>A0AAV8V953</accession>
<name>A0AAV8V953_9CUCU</name>
<organism evidence="1 2">
    <name type="scientific">Exocentrus adspersus</name>
    <dbReference type="NCBI Taxonomy" id="1586481"/>
    <lineage>
        <taxon>Eukaryota</taxon>
        <taxon>Metazoa</taxon>
        <taxon>Ecdysozoa</taxon>
        <taxon>Arthropoda</taxon>
        <taxon>Hexapoda</taxon>
        <taxon>Insecta</taxon>
        <taxon>Pterygota</taxon>
        <taxon>Neoptera</taxon>
        <taxon>Endopterygota</taxon>
        <taxon>Coleoptera</taxon>
        <taxon>Polyphaga</taxon>
        <taxon>Cucujiformia</taxon>
        <taxon>Chrysomeloidea</taxon>
        <taxon>Cerambycidae</taxon>
        <taxon>Lamiinae</taxon>
        <taxon>Acanthocinini</taxon>
        <taxon>Exocentrus</taxon>
    </lineage>
</organism>
<gene>
    <name evidence="1" type="ORF">NQ315_005909</name>
</gene>
<protein>
    <submittedName>
        <fullName evidence="1">Uncharacterized protein</fullName>
    </submittedName>
</protein>
<sequence>MAKQEMKIRAGAVDYGRIYEQRIAAHLAIKSALDPEISDFWIVSNIDGVEAFDDIVLMLKDRDGNKKLYCIQLKHLENKTMQARDLETKGSKFSLKKYQDSYDVIDSNIVNKKIDMFKDISMDQIYLILWTNAPLTGREKVKCIHLENVEGMDFLNTSPNSDIVKLHNLPSSESPYADKFFERFYLFARQASATSMDRIIKQELSSHFTDVSNSVMITIIDYFAKWSMGDSRSIKQITKSDVQLKLLEFLLLPHIMEPTNIKDVEIANFDLINETLTSFNIIPIESNAFRVLSNIYSSNKLVLTRLCQTRLDQPWNTDLSGTQWEALKKDPRAA</sequence>
<reference evidence="1 2" key="1">
    <citation type="journal article" date="2023" name="Insect Mol. Biol.">
        <title>Genome sequencing provides insights into the evolution of gene families encoding plant cell wall-degrading enzymes in longhorned beetles.</title>
        <authorList>
            <person name="Shin N.R."/>
            <person name="Okamura Y."/>
            <person name="Kirsch R."/>
            <person name="Pauchet Y."/>
        </authorList>
    </citation>
    <scope>NUCLEOTIDE SEQUENCE [LARGE SCALE GENOMIC DNA]</scope>
    <source>
        <strain evidence="1">EAD_L_NR</strain>
    </source>
</reference>
<keyword evidence="2" id="KW-1185">Reference proteome</keyword>
<dbReference type="EMBL" id="JANEYG010000256">
    <property type="protein sequence ID" value="KAJ8910726.1"/>
    <property type="molecule type" value="Genomic_DNA"/>
</dbReference>